<keyword evidence="1" id="KW-1133">Transmembrane helix</keyword>
<dbReference type="EMBL" id="GIFC01005853">
    <property type="protein sequence ID" value="MXU87936.1"/>
    <property type="molecule type" value="Transcribed_RNA"/>
</dbReference>
<feature type="transmembrane region" description="Helical" evidence="1">
    <location>
        <begin position="7"/>
        <end position="28"/>
    </location>
</feature>
<protein>
    <submittedName>
        <fullName evidence="2">Putative secreted protein</fullName>
    </submittedName>
</protein>
<proteinExistence type="predicted"/>
<keyword evidence="1" id="KW-0812">Transmembrane</keyword>
<evidence type="ECO:0000256" key="1">
    <source>
        <dbReference type="SAM" id="Phobius"/>
    </source>
</evidence>
<organism evidence="2">
    <name type="scientific">Ixodes ricinus</name>
    <name type="common">Common tick</name>
    <name type="synonym">Acarus ricinus</name>
    <dbReference type="NCBI Taxonomy" id="34613"/>
    <lineage>
        <taxon>Eukaryota</taxon>
        <taxon>Metazoa</taxon>
        <taxon>Ecdysozoa</taxon>
        <taxon>Arthropoda</taxon>
        <taxon>Chelicerata</taxon>
        <taxon>Arachnida</taxon>
        <taxon>Acari</taxon>
        <taxon>Parasitiformes</taxon>
        <taxon>Ixodida</taxon>
        <taxon>Ixodoidea</taxon>
        <taxon>Ixodidae</taxon>
        <taxon>Ixodinae</taxon>
        <taxon>Ixodes</taxon>
    </lineage>
</organism>
<reference evidence="2" key="1">
    <citation type="submission" date="2019-12" db="EMBL/GenBank/DDBJ databases">
        <title>An insight into the sialome of adult female Ixodes ricinus ticks feeding for 6 days.</title>
        <authorList>
            <person name="Perner J."/>
            <person name="Ribeiro J.M.C."/>
        </authorList>
    </citation>
    <scope>NUCLEOTIDE SEQUENCE</scope>
    <source>
        <strain evidence="2">Semi-engorged</strain>
        <tissue evidence="2">Salivary glands</tissue>
    </source>
</reference>
<evidence type="ECO:0000313" key="2">
    <source>
        <dbReference type="EMBL" id="MXU87936.1"/>
    </source>
</evidence>
<name>A0A6B0UGN9_IXORI</name>
<sequence>MKAISVLVVRYTVIFGTNCCISWVMAALSEPFSITIVRWYPIPKRFLRNSDVPAHRSFPLQMMAFQSARISASSMKCVVRTMTLPSLRFWSWFQRWRLE</sequence>
<dbReference type="AlphaFoldDB" id="A0A6B0UGN9"/>
<keyword evidence="1" id="KW-0472">Membrane</keyword>
<accession>A0A6B0UGN9</accession>